<keyword evidence="2 4" id="KW-0689">Ribosomal protein</keyword>
<reference evidence="4 5" key="1">
    <citation type="journal article" date="2023" name="Elife">
        <title>Identification of key yeast species and microbe-microbe interactions impacting larval growth of Drosophila in the wild.</title>
        <authorList>
            <person name="Mure A."/>
            <person name="Sugiura Y."/>
            <person name="Maeda R."/>
            <person name="Honda K."/>
            <person name="Sakurai N."/>
            <person name="Takahashi Y."/>
            <person name="Watada M."/>
            <person name="Katoh T."/>
            <person name="Gotoh A."/>
            <person name="Gotoh Y."/>
            <person name="Taniguchi I."/>
            <person name="Nakamura K."/>
            <person name="Hayashi T."/>
            <person name="Katayama T."/>
            <person name="Uemura T."/>
            <person name="Hattori Y."/>
        </authorList>
    </citation>
    <scope>NUCLEOTIDE SEQUENCE [LARGE SCALE GENOMIC DNA]</scope>
    <source>
        <strain evidence="4 5">SB-73</strain>
    </source>
</reference>
<dbReference type="InterPro" id="IPR023803">
    <property type="entry name" value="Ribosomal_bS16_dom_sf"/>
</dbReference>
<evidence type="ECO:0000313" key="5">
    <source>
        <dbReference type="Proteomes" id="UP001362899"/>
    </source>
</evidence>
<evidence type="ECO:0000256" key="1">
    <source>
        <dbReference type="ARBA" id="ARBA00006668"/>
    </source>
</evidence>
<dbReference type="InterPro" id="IPR000307">
    <property type="entry name" value="Ribosomal_bS16"/>
</dbReference>
<keyword evidence="3" id="KW-0687">Ribonucleoprotein</keyword>
<comment type="caution">
    <text evidence="4">The sequence shown here is derived from an EMBL/GenBank/DDBJ whole genome shotgun (WGS) entry which is preliminary data.</text>
</comment>
<name>A0AAV5RHW3_STABA</name>
<dbReference type="FunFam" id="3.30.1320.10:FF:000013">
    <property type="entry name" value="Mitochondrial ribosomal protein"/>
    <property type="match status" value="1"/>
</dbReference>
<dbReference type="HAMAP" id="MF_00385">
    <property type="entry name" value="Ribosomal_bS16"/>
    <property type="match status" value="1"/>
</dbReference>
<dbReference type="Gene3D" id="3.30.1320.10">
    <property type="match status" value="1"/>
</dbReference>
<dbReference type="PANTHER" id="PTHR12919">
    <property type="entry name" value="30S RIBOSOMAL PROTEIN S16"/>
    <property type="match status" value="1"/>
</dbReference>
<comment type="similarity">
    <text evidence="1">Belongs to the bacterial ribosomal protein bS16 family.</text>
</comment>
<dbReference type="PANTHER" id="PTHR12919:SF20">
    <property type="entry name" value="SMALL RIBOSOMAL SUBUNIT PROTEIN BS16M"/>
    <property type="match status" value="1"/>
</dbReference>
<dbReference type="GO" id="GO:0032543">
    <property type="term" value="P:mitochondrial translation"/>
    <property type="evidence" value="ECO:0007669"/>
    <property type="project" value="TreeGrafter"/>
</dbReference>
<evidence type="ECO:0000256" key="3">
    <source>
        <dbReference type="ARBA" id="ARBA00023274"/>
    </source>
</evidence>
<dbReference type="GO" id="GO:0005763">
    <property type="term" value="C:mitochondrial small ribosomal subunit"/>
    <property type="evidence" value="ECO:0007669"/>
    <property type="project" value="TreeGrafter"/>
</dbReference>
<dbReference type="InterPro" id="IPR020592">
    <property type="entry name" value="Ribosomal_bS16_CS"/>
</dbReference>
<sequence length="125" mass="14026">MKGLIRIRLARFGRRHQPVYNIVVAHHKKANRKLPIEVIGTYNPVADPLTPQQIKDGNLPVKDIRLDFLKATYWLGTGAQPSPTVARLFIKAGLLPPNWTGKEPMPQKVLVEKHIADDIAPPSVR</sequence>
<dbReference type="Pfam" id="PF00886">
    <property type="entry name" value="Ribosomal_S16"/>
    <property type="match status" value="1"/>
</dbReference>
<organism evidence="4 5">
    <name type="scientific">Starmerella bacillaris</name>
    <name type="common">Yeast</name>
    <name type="synonym">Candida zemplinina</name>
    <dbReference type="NCBI Taxonomy" id="1247836"/>
    <lineage>
        <taxon>Eukaryota</taxon>
        <taxon>Fungi</taxon>
        <taxon>Dikarya</taxon>
        <taxon>Ascomycota</taxon>
        <taxon>Saccharomycotina</taxon>
        <taxon>Dipodascomycetes</taxon>
        <taxon>Dipodascales</taxon>
        <taxon>Trichomonascaceae</taxon>
        <taxon>Starmerella</taxon>
    </lineage>
</organism>
<accession>A0AAV5RHW3</accession>
<keyword evidence="5" id="KW-1185">Reference proteome</keyword>
<protein>
    <submittedName>
        <fullName evidence="4">Mitochondrial 37S ribosomal protein</fullName>
    </submittedName>
</protein>
<evidence type="ECO:0000313" key="4">
    <source>
        <dbReference type="EMBL" id="GMM51174.1"/>
    </source>
</evidence>
<gene>
    <name evidence="4" type="ORF">DASB73_021320</name>
</gene>
<evidence type="ECO:0000256" key="2">
    <source>
        <dbReference type="ARBA" id="ARBA00022980"/>
    </source>
</evidence>
<dbReference type="PROSITE" id="PS00732">
    <property type="entry name" value="RIBOSOMAL_S16"/>
    <property type="match status" value="1"/>
</dbReference>
<dbReference type="Proteomes" id="UP001362899">
    <property type="component" value="Unassembled WGS sequence"/>
</dbReference>
<dbReference type="GO" id="GO:0003735">
    <property type="term" value="F:structural constituent of ribosome"/>
    <property type="evidence" value="ECO:0007669"/>
    <property type="project" value="InterPro"/>
</dbReference>
<dbReference type="AlphaFoldDB" id="A0AAV5RHW3"/>
<dbReference type="EMBL" id="BTGC01000003">
    <property type="protein sequence ID" value="GMM51174.1"/>
    <property type="molecule type" value="Genomic_DNA"/>
</dbReference>
<dbReference type="SUPFAM" id="SSF54565">
    <property type="entry name" value="Ribosomal protein S16"/>
    <property type="match status" value="1"/>
</dbReference>
<proteinExistence type="inferred from homology"/>
<dbReference type="NCBIfam" id="TIGR00002">
    <property type="entry name" value="S16"/>
    <property type="match status" value="1"/>
</dbReference>